<feature type="non-terminal residue" evidence="1">
    <location>
        <position position="218"/>
    </location>
</feature>
<comment type="caution">
    <text evidence="1">The sequence shown here is derived from an EMBL/GenBank/DDBJ whole genome shotgun (WGS) entry which is preliminary data.</text>
</comment>
<dbReference type="EMBL" id="BARW01022283">
    <property type="protein sequence ID" value="GAI97687.1"/>
    <property type="molecule type" value="Genomic_DNA"/>
</dbReference>
<proteinExistence type="predicted"/>
<protein>
    <submittedName>
        <fullName evidence="1">Uncharacterized protein</fullName>
    </submittedName>
</protein>
<gene>
    <name evidence="1" type="ORF">S12H4_37242</name>
</gene>
<reference evidence="1" key="1">
    <citation type="journal article" date="2014" name="Front. Microbiol.">
        <title>High frequency of phylogenetically diverse reductive dehalogenase-homologous genes in deep subseafloor sedimentary metagenomes.</title>
        <authorList>
            <person name="Kawai M."/>
            <person name="Futagami T."/>
            <person name="Toyoda A."/>
            <person name="Takaki Y."/>
            <person name="Nishi S."/>
            <person name="Hori S."/>
            <person name="Arai W."/>
            <person name="Tsubouchi T."/>
            <person name="Morono Y."/>
            <person name="Uchiyama I."/>
            <person name="Ito T."/>
            <person name="Fujiyama A."/>
            <person name="Inagaki F."/>
            <person name="Takami H."/>
        </authorList>
    </citation>
    <scope>NUCLEOTIDE SEQUENCE</scope>
    <source>
        <strain evidence="1">Expedition CK06-06</strain>
    </source>
</reference>
<evidence type="ECO:0000313" key="1">
    <source>
        <dbReference type="EMBL" id="GAI97687.1"/>
    </source>
</evidence>
<organism evidence="1">
    <name type="scientific">marine sediment metagenome</name>
    <dbReference type="NCBI Taxonomy" id="412755"/>
    <lineage>
        <taxon>unclassified sequences</taxon>
        <taxon>metagenomes</taxon>
        <taxon>ecological metagenomes</taxon>
    </lineage>
</organism>
<name>X1SX91_9ZZZZ</name>
<sequence length="218" mass="25193">MSPKIRDPIFLEMTKRLKTEKPQNYHYREVDLYNDGQDAFQQEIKTTGNVIQVLSLPIEADVHIQFNETENPTFKLEEGIILFTFYRFFLTYKHTSDHFLLKLLIGKDFIMANYPADIEKHSVVIVDAEKFIIPAGTGEHLLPCKNAWDTEVSYFTKRKFNHVRGMVAISLGPGERKFYIHDRISTTLIGEMSEIIIPSGSSTTFFIDLVGKRFCFSV</sequence>
<dbReference type="AlphaFoldDB" id="X1SX91"/>
<accession>X1SX91</accession>